<dbReference type="Pfam" id="PF02798">
    <property type="entry name" value="GST_N"/>
    <property type="match status" value="1"/>
</dbReference>
<dbReference type="RefSeq" id="WP_183458561.1">
    <property type="nucleotide sequence ID" value="NZ_JACHWZ010000006.1"/>
</dbReference>
<dbReference type="InterPro" id="IPR010987">
    <property type="entry name" value="Glutathione-S-Trfase_C-like"/>
</dbReference>
<dbReference type="EC" id="2.5.1.18" evidence="1"/>
<dbReference type="PROSITE" id="PS50404">
    <property type="entry name" value="GST_NTER"/>
    <property type="match status" value="1"/>
</dbReference>
<dbReference type="EMBL" id="JACHWZ010000006">
    <property type="protein sequence ID" value="MBB3060802.1"/>
    <property type="molecule type" value="Genomic_DNA"/>
</dbReference>
<dbReference type="GO" id="GO:0043295">
    <property type="term" value="F:glutathione binding"/>
    <property type="evidence" value="ECO:0007669"/>
    <property type="project" value="TreeGrafter"/>
</dbReference>
<dbReference type="InterPro" id="IPR040079">
    <property type="entry name" value="Glutathione_S-Trfase"/>
</dbReference>
<evidence type="ECO:0000256" key="1">
    <source>
        <dbReference type="ARBA" id="ARBA00012452"/>
    </source>
</evidence>
<accession>A0A7W4WBT3</accession>
<dbReference type="InterPro" id="IPR036249">
    <property type="entry name" value="Thioredoxin-like_sf"/>
</dbReference>
<evidence type="ECO:0000259" key="5">
    <source>
        <dbReference type="PROSITE" id="PS50405"/>
    </source>
</evidence>
<dbReference type="PROSITE" id="PS50405">
    <property type="entry name" value="GST_CTER"/>
    <property type="match status" value="1"/>
</dbReference>
<sequence length="213" mass="23855">MNIYSFPTFNLIKVLLTAEELGLDYQLHLLDAQAGEHKTPEHLQRHPLGKVPAVELDGNHYFESNAICRLLAERSGNRLYADSPETRARINQWVDLMALHIGRHLTVLVFEEVVKPKALGSSPDGGAVEEATQFLTAQLPIIEKQLSAHSFLAGDDLTIADLIGFSYCQTHELTSASFDDYPAVLEWYHRIKGRPAFEQAMERLPGGKLFAFL</sequence>
<comment type="similarity">
    <text evidence="3">Belongs to the GST superfamily.</text>
</comment>
<proteinExistence type="inferred from homology"/>
<keyword evidence="7" id="KW-1185">Reference proteome</keyword>
<evidence type="ECO:0000313" key="7">
    <source>
        <dbReference type="Proteomes" id="UP000535937"/>
    </source>
</evidence>
<keyword evidence="2 6" id="KW-0808">Transferase</keyword>
<dbReference type="Gene3D" id="3.40.30.10">
    <property type="entry name" value="Glutaredoxin"/>
    <property type="match status" value="1"/>
</dbReference>
<dbReference type="SFLD" id="SFLDS00019">
    <property type="entry name" value="Glutathione_Transferase_(cytos"/>
    <property type="match status" value="1"/>
</dbReference>
<dbReference type="Gene3D" id="1.20.1050.10">
    <property type="match status" value="1"/>
</dbReference>
<dbReference type="GO" id="GO:0005737">
    <property type="term" value="C:cytoplasm"/>
    <property type="evidence" value="ECO:0007669"/>
    <property type="project" value="TreeGrafter"/>
</dbReference>
<dbReference type="InterPro" id="IPR004045">
    <property type="entry name" value="Glutathione_S-Trfase_N"/>
</dbReference>
<dbReference type="SUPFAM" id="SSF47616">
    <property type="entry name" value="GST C-terminal domain-like"/>
    <property type="match status" value="1"/>
</dbReference>
<evidence type="ECO:0000259" key="4">
    <source>
        <dbReference type="PROSITE" id="PS50404"/>
    </source>
</evidence>
<protein>
    <recommendedName>
        <fullName evidence="1">glutathione transferase</fullName>
        <ecNumber evidence="1">2.5.1.18</ecNumber>
    </recommendedName>
</protein>
<reference evidence="6 7" key="1">
    <citation type="submission" date="2020-08" db="EMBL/GenBank/DDBJ databases">
        <title>Genomic Encyclopedia of Type Strains, Phase III (KMG-III): the genomes of soil and plant-associated and newly described type strains.</title>
        <authorList>
            <person name="Whitman W."/>
        </authorList>
    </citation>
    <scope>NUCLEOTIDE SEQUENCE [LARGE SCALE GENOMIC DNA]</scope>
    <source>
        <strain evidence="6 7">CECT 8799</strain>
    </source>
</reference>
<evidence type="ECO:0000256" key="2">
    <source>
        <dbReference type="ARBA" id="ARBA00022679"/>
    </source>
</evidence>
<dbReference type="InterPro" id="IPR004046">
    <property type="entry name" value="GST_C"/>
</dbReference>
<dbReference type="SUPFAM" id="SSF52833">
    <property type="entry name" value="Thioredoxin-like"/>
    <property type="match status" value="1"/>
</dbReference>
<dbReference type="PANTHER" id="PTHR43900:SF3">
    <property type="entry name" value="GLUTATHIONE S-TRANSFERASE RHO"/>
    <property type="match status" value="1"/>
</dbReference>
<comment type="caution">
    <text evidence="6">The sequence shown here is derived from an EMBL/GenBank/DDBJ whole genome shotgun (WGS) entry which is preliminary data.</text>
</comment>
<dbReference type="Proteomes" id="UP000535937">
    <property type="component" value="Unassembled WGS sequence"/>
</dbReference>
<gene>
    <name evidence="6" type="ORF">FHS09_001622</name>
</gene>
<dbReference type="PANTHER" id="PTHR43900">
    <property type="entry name" value="GLUTATHIONE S-TRANSFERASE RHO"/>
    <property type="match status" value="1"/>
</dbReference>
<feature type="domain" description="GST N-terminal" evidence="4">
    <location>
        <begin position="1"/>
        <end position="79"/>
    </location>
</feature>
<dbReference type="AlphaFoldDB" id="A0A7W4WBT3"/>
<feature type="domain" description="GST C-terminal" evidence="5">
    <location>
        <begin position="83"/>
        <end position="213"/>
    </location>
</feature>
<name>A0A7W4WBT3_9GAMM</name>
<evidence type="ECO:0000313" key="6">
    <source>
        <dbReference type="EMBL" id="MBB3060802.1"/>
    </source>
</evidence>
<organism evidence="6 7">
    <name type="scientific">Microbulbifer rhizosphaerae</name>
    <dbReference type="NCBI Taxonomy" id="1562603"/>
    <lineage>
        <taxon>Bacteria</taxon>
        <taxon>Pseudomonadati</taxon>
        <taxon>Pseudomonadota</taxon>
        <taxon>Gammaproteobacteria</taxon>
        <taxon>Cellvibrionales</taxon>
        <taxon>Microbulbiferaceae</taxon>
        <taxon>Microbulbifer</taxon>
    </lineage>
</organism>
<dbReference type="InterPro" id="IPR036282">
    <property type="entry name" value="Glutathione-S-Trfase_C_sf"/>
</dbReference>
<dbReference type="Pfam" id="PF00043">
    <property type="entry name" value="GST_C"/>
    <property type="match status" value="1"/>
</dbReference>
<dbReference type="GO" id="GO:0004364">
    <property type="term" value="F:glutathione transferase activity"/>
    <property type="evidence" value="ECO:0007669"/>
    <property type="project" value="UniProtKB-EC"/>
</dbReference>
<dbReference type="SFLD" id="SFLDG00358">
    <property type="entry name" value="Main_(cytGST)"/>
    <property type="match status" value="1"/>
</dbReference>
<evidence type="ECO:0000256" key="3">
    <source>
        <dbReference type="RuleBase" id="RU003494"/>
    </source>
</evidence>